<reference evidence="2" key="1">
    <citation type="journal article" date="2019" name="bioRxiv">
        <title>The Genome of the Zebra Mussel, Dreissena polymorpha: A Resource for Invasive Species Research.</title>
        <authorList>
            <person name="McCartney M.A."/>
            <person name="Auch B."/>
            <person name="Kono T."/>
            <person name="Mallez S."/>
            <person name="Zhang Y."/>
            <person name="Obille A."/>
            <person name="Becker A."/>
            <person name="Abrahante J.E."/>
            <person name="Garbe J."/>
            <person name="Badalamenti J.P."/>
            <person name="Herman A."/>
            <person name="Mangelson H."/>
            <person name="Liachko I."/>
            <person name="Sullivan S."/>
            <person name="Sone E.D."/>
            <person name="Koren S."/>
            <person name="Silverstein K.A.T."/>
            <person name="Beckman K.B."/>
            <person name="Gohl D.M."/>
        </authorList>
    </citation>
    <scope>NUCLEOTIDE SEQUENCE</scope>
    <source>
        <strain evidence="2">Duluth1</strain>
        <tissue evidence="2">Whole animal</tissue>
    </source>
</reference>
<dbReference type="Proteomes" id="UP000828390">
    <property type="component" value="Unassembled WGS sequence"/>
</dbReference>
<gene>
    <name evidence="2" type="ORF">DPMN_111782</name>
</gene>
<evidence type="ECO:0000256" key="1">
    <source>
        <dbReference type="SAM" id="MobiDB-lite"/>
    </source>
</evidence>
<sequence length="114" mass="12867">MPSLSSPWFHQTGSAHDIHAHSGVKSPGGSSMSEAEIEELNKRLLRPTTSSNAKRSPSWKLDQTFMEQGRHSWAKMELFEDCKKCLWTSGGAIKKSCKTRPTEKKMEGMRNPYL</sequence>
<dbReference type="OrthoDB" id="6130501at2759"/>
<protein>
    <submittedName>
        <fullName evidence="2">Uncharacterized protein</fullName>
    </submittedName>
</protein>
<accession>A0A9D4KEJ0</accession>
<dbReference type="EMBL" id="JAIWYP010000004">
    <property type="protein sequence ID" value="KAH3838373.1"/>
    <property type="molecule type" value="Genomic_DNA"/>
</dbReference>
<proteinExistence type="predicted"/>
<reference evidence="2" key="2">
    <citation type="submission" date="2020-11" db="EMBL/GenBank/DDBJ databases">
        <authorList>
            <person name="McCartney M.A."/>
            <person name="Auch B."/>
            <person name="Kono T."/>
            <person name="Mallez S."/>
            <person name="Becker A."/>
            <person name="Gohl D.M."/>
            <person name="Silverstein K.A.T."/>
            <person name="Koren S."/>
            <person name="Bechman K.B."/>
            <person name="Herman A."/>
            <person name="Abrahante J.E."/>
            <person name="Garbe J."/>
        </authorList>
    </citation>
    <scope>NUCLEOTIDE SEQUENCE</scope>
    <source>
        <strain evidence="2">Duluth1</strain>
        <tissue evidence="2">Whole animal</tissue>
    </source>
</reference>
<comment type="caution">
    <text evidence="2">The sequence shown here is derived from an EMBL/GenBank/DDBJ whole genome shotgun (WGS) entry which is preliminary data.</text>
</comment>
<feature type="region of interest" description="Disordered" evidence="1">
    <location>
        <begin position="1"/>
        <end position="57"/>
    </location>
</feature>
<feature type="compositionally biased region" description="Polar residues" evidence="1">
    <location>
        <begin position="1"/>
        <end position="14"/>
    </location>
</feature>
<keyword evidence="3" id="KW-1185">Reference proteome</keyword>
<evidence type="ECO:0000313" key="3">
    <source>
        <dbReference type="Proteomes" id="UP000828390"/>
    </source>
</evidence>
<organism evidence="2 3">
    <name type="scientific">Dreissena polymorpha</name>
    <name type="common">Zebra mussel</name>
    <name type="synonym">Mytilus polymorpha</name>
    <dbReference type="NCBI Taxonomy" id="45954"/>
    <lineage>
        <taxon>Eukaryota</taxon>
        <taxon>Metazoa</taxon>
        <taxon>Spiralia</taxon>
        <taxon>Lophotrochozoa</taxon>
        <taxon>Mollusca</taxon>
        <taxon>Bivalvia</taxon>
        <taxon>Autobranchia</taxon>
        <taxon>Heteroconchia</taxon>
        <taxon>Euheterodonta</taxon>
        <taxon>Imparidentia</taxon>
        <taxon>Neoheterodontei</taxon>
        <taxon>Myida</taxon>
        <taxon>Dreissenoidea</taxon>
        <taxon>Dreissenidae</taxon>
        <taxon>Dreissena</taxon>
    </lineage>
</organism>
<dbReference type="AlphaFoldDB" id="A0A9D4KEJ0"/>
<evidence type="ECO:0000313" key="2">
    <source>
        <dbReference type="EMBL" id="KAH3838373.1"/>
    </source>
</evidence>
<name>A0A9D4KEJ0_DREPO</name>